<dbReference type="EMBL" id="CM056814">
    <property type="protein sequence ID" value="KAJ8626879.1"/>
    <property type="molecule type" value="Genomic_DNA"/>
</dbReference>
<sequence length="284" mass="32911">MNPLPTNFRFSFSALLFIVSSSDSPVTPRNLVDHNVLIKTFWEETLHCYRNPDEDKPVVYGRSWKASELRLKSWDDLHKLWYVLLKEKNMLMTQRQMLHSQNLRFPNPERVPKVRKSMCRIKHVLTERAIDELDPRRRGFFSLTPGPRFLYRSSKPHLEAMEDLLTKKCVPCNSKDIQPMTEQSANELITKVPGWNLSSEGGTLKLQRSWKVKSFMKGLEMFKVVADVAEAEGHHPDLHLVGWNNVKIEIWTHSVGGLTENDFILAAKINSLDLDHLLRRKAAV</sequence>
<organism evidence="1 2">
    <name type="scientific">Persea americana</name>
    <name type="common">Avocado</name>
    <dbReference type="NCBI Taxonomy" id="3435"/>
    <lineage>
        <taxon>Eukaryota</taxon>
        <taxon>Viridiplantae</taxon>
        <taxon>Streptophyta</taxon>
        <taxon>Embryophyta</taxon>
        <taxon>Tracheophyta</taxon>
        <taxon>Spermatophyta</taxon>
        <taxon>Magnoliopsida</taxon>
        <taxon>Magnoliidae</taxon>
        <taxon>Laurales</taxon>
        <taxon>Lauraceae</taxon>
        <taxon>Persea</taxon>
    </lineage>
</organism>
<accession>A0ACC2L1G0</accession>
<evidence type="ECO:0000313" key="2">
    <source>
        <dbReference type="Proteomes" id="UP001234297"/>
    </source>
</evidence>
<keyword evidence="2" id="KW-1185">Reference proteome</keyword>
<dbReference type="Proteomes" id="UP001234297">
    <property type="component" value="Chromosome 6"/>
</dbReference>
<evidence type="ECO:0000313" key="1">
    <source>
        <dbReference type="EMBL" id="KAJ8626879.1"/>
    </source>
</evidence>
<protein>
    <submittedName>
        <fullName evidence="1">Uncharacterized protein</fullName>
    </submittedName>
</protein>
<gene>
    <name evidence="1" type="ORF">MRB53_020186</name>
</gene>
<reference evidence="1 2" key="1">
    <citation type="journal article" date="2022" name="Hortic Res">
        <title>A haplotype resolved chromosomal level avocado genome allows analysis of novel avocado genes.</title>
        <authorList>
            <person name="Nath O."/>
            <person name="Fletcher S.J."/>
            <person name="Hayward A."/>
            <person name="Shaw L.M."/>
            <person name="Masouleh A.K."/>
            <person name="Furtado A."/>
            <person name="Henry R.J."/>
            <person name="Mitter N."/>
        </authorList>
    </citation>
    <scope>NUCLEOTIDE SEQUENCE [LARGE SCALE GENOMIC DNA]</scope>
    <source>
        <strain evidence="2">cv. Hass</strain>
    </source>
</reference>
<comment type="caution">
    <text evidence="1">The sequence shown here is derived from an EMBL/GenBank/DDBJ whole genome shotgun (WGS) entry which is preliminary data.</text>
</comment>
<name>A0ACC2L1G0_PERAE</name>
<proteinExistence type="predicted"/>